<evidence type="ECO:0000313" key="2">
    <source>
        <dbReference type="EMBL" id="PIK41199.1"/>
    </source>
</evidence>
<evidence type="ECO:0000256" key="1">
    <source>
        <dbReference type="SAM" id="MobiDB-lite"/>
    </source>
</evidence>
<dbReference type="Proteomes" id="UP000230750">
    <property type="component" value="Unassembled WGS sequence"/>
</dbReference>
<feature type="compositionally biased region" description="Acidic residues" evidence="1">
    <location>
        <begin position="128"/>
        <end position="144"/>
    </location>
</feature>
<feature type="compositionally biased region" description="Basic and acidic residues" evidence="1">
    <location>
        <begin position="169"/>
        <end position="178"/>
    </location>
</feature>
<reference evidence="2 3" key="1">
    <citation type="journal article" date="2017" name="PLoS Biol.">
        <title>The sea cucumber genome provides insights into morphological evolution and visceral regeneration.</title>
        <authorList>
            <person name="Zhang X."/>
            <person name="Sun L."/>
            <person name="Yuan J."/>
            <person name="Sun Y."/>
            <person name="Gao Y."/>
            <person name="Zhang L."/>
            <person name="Li S."/>
            <person name="Dai H."/>
            <person name="Hamel J.F."/>
            <person name="Liu C."/>
            <person name="Yu Y."/>
            <person name="Liu S."/>
            <person name="Lin W."/>
            <person name="Guo K."/>
            <person name="Jin S."/>
            <person name="Xu P."/>
            <person name="Storey K.B."/>
            <person name="Huan P."/>
            <person name="Zhang T."/>
            <person name="Zhou Y."/>
            <person name="Zhang J."/>
            <person name="Lin C."/>
            <person name="Li X."/>
            <person name="Xing L."/>
            <person name="Huo D."/>
            <person name="Sun M."/>
            <person name="Wang L."/>
            <person name="Mercier A."/>
            <person name="Li F."/>
            <person name="Yang H."/>
            <person name="Xiang J."/>
        </authorList>
    </citation>
    <scope>NUCLEOTIDE SEQUENCE [LARGE SCALE GENOMIC DNA]</scope>
    <source>
        <strain evidence="2">Shaxun</strain>
        <tissue evidence="2">Muscle</tissue>
    </source>
</reference>
<dbReference type="EMBL" id="MRZV01001041">
    <property type="protein sequence ID" value="PIK41199.1"/>
    <property type="molecule type" value="Genomic_DNA"/>
</dbReference>
<feature type="compositionally biased region" description="Acidic residues" evidence="1">
    <location>
        <begin position="179"/>
        <end position="192"/>
    </location>
</feature>
<organism evidence="2 3">
    <name type="scientific">Stichopus japonicus</name>
    <name type="common">Sea cucumber</name>
    <dbReference type="NCBI Taxonomy" id="307972"/>
    <lineage>
        <taxon>Eukaryota</taxon>
        <taxon>Metazoa</taxon>
        <taxon>Echinodermata</taxon>
        <taxon>Eleutherozoa</taxon>
        <taxon>Echinozoa</taxon>
        <taxon>Holothuroidea</taxon>
        <taxon>Aspidochirotacea</taxon>
        <taxon>Aspidochirotida</taxon>
        <taxon>Stichopodidae</taxon>
        <taxon>Apostichopus</taxon>
    </lineage>
</organism>
<protein>
    <submittedName>
        <fullName evidence="2">Uncharacterized protein</fullName>
    </submittedName>
</protein>
<keyword evidence="3" id="KW-1185">Reference proteome</keyword>
<evidence type="ECO:0000313" key="3">
    <source>
        <dbReference type="Proteomes" id="UP000230750"/>
    </source>
</evidence>
<feature type="compositionally biased region" description="Polar residues" evidence="1">
    <location>
        <begin position="209"/>
        <end position="227"/>
    </location>
</feature>
<dbReference type="AlphaFoldDB" id="A0A2G8JZQ9"/>
<sequence length="351" mass="39840">MTAQIFAPTGFPSSEIRGYLDLVKYGQDKNAPYSKRNWKDWIFTFPESNACGCTSISRTSFRTARRKTSICFIICFDECYFGWEANWYPSSKHRDNGNRSKPLPPYNAGPPDKSRENSMGRTSMYDYGDSEESEGEESEVEEIHEEPRYASVPFRGRDQPNRGTISSRPRMESPRGSDDDSLDDSDLEEEPVQDISPGRMPSRGKPRDNSPSPGPQTSRTTPRTSATGYEVPSMPNLGQFISFNFLFVLLLQTQELQGQGNSQASTDSDLTEVTNPADDFSDLIISSTLEEETCWNRFLQSYRQIGLGQITSRTRVPTNDQRSSGEELDVVQREREQLLETLKYRDNRSRG</sequence>
<comment type="caution">
    <text evidence="2">The sequence shown here is derived from an EMBL/GenBank/DDBJ whole genome shotgun (WGS) entry which is preliminary data.</text>
</comment>
<accession>A0A2G8JZQ9</accession>
<name>A0A2G8JZQ9_STIJA</name>
<gene>
    <name evidence="2" type="ORF">BSL78_21951</name>
</gene>
<proteinExistence type="predicted"/>
<feature type="region of interest" description="Disordered" evidence="1">
    <location>
        <begin position="92"/>
        <end position="231"/>
    </location>
</feature>